<reference evidence="1 2" key="1">
    <citation type="journal article" date="2016" name="DNA Res.">
        <title>The draft genome of MD-2 pineapple using hybrid error correction of long reads.</title>
        <authorList>
            <person name="Redwan R.M."/>
            <person name="Saidin A."/>
            <person name="Kumar S.V."/>
        </authorList>
    </citation>
    <scope>NUCLEOTIDE SEQUENCE [LARGE SCALE GENOMIC DNA]</scope>
    <source>
        <strain evidence="2">cv. MD2</strain>
        <tissue evidence="1">Leaf</tissue>
    </source>
</reference>
<gene>
    <name evidence="1" type="ORF">ACMD2_03623</name>
</gene>
<dbReference type="Proteomes" id="UP000092600">
    <property type="component" value="Unassembled WGS sequence"/>
</dbReference>
<protein>
    <submittedName>
        <fullName evidence="1">Uncharacterized protein</fullName>
    </submittedName>
</protein>
<dbReference type="AlphaFoldDB" id="A0A199W6L2"/>
<dbReference type="PANTHER" id="PTHR33872:SF7">
    <property type="entry name" value="OSJNBA0084K11.10-LIKE PROTEIN"/>
    <property type="match status" value="1"/>
</dbReference>
<name>A0A199W6L2_ANACO</name>
<evidence type="ECO:0000313" key="1">
    <source>
        <dbReference type="EMBL" id="OAY84550.1"/>
    </source>
</evidence>
<dbReference type="PANTHER" id="PTHR33872">
    <property type="entry name" value="DNA POLYMERASE EPSILON CATALYTIC SUBUNIT A"/>
    <property type="match status" value="1"/>
</dbReference>
<evidence type="ECO:0000313" key="2">
    <source>
        <dbReference type="Proteomes" id="UP000092600"/>
    </source>
</evidence>
<comment type="caution">
    <text evidence="1">The sequence shown here is derived from an EMBL/GenBank/DDBJ whole genome shotgun (WGS) entry which is preliminary data.</text>
</comment>
<proteinExistence type="predicted"/>
<sequence length="54" mass="6297">MVVVKSITKEEINRFWRRKKMEEEEHLLAAQKAAARIRAKALKARLSLSVFSDL</sequence>
<dbReference type="EMBL" id="LSRQ01000210">
    <property type="protein sequence ID" value="OAY84550.1"/>
    <property type="molecule type" value="Genomic_DNA"/>
</dbReference>
<accession>A0A199W6L2</accession>
<organism evidence="1 2">
    <name type="scientific">Ananas comosus</name>
    <name type="common">Pineapple</name>
    <name type="synonym">Ananas ananas</name>
    <dbReference type="NCBI Taxonomy" id="4615"/>
    <lineage>
        <taxon>Eukaryota</taxon>
        <taxon>Viridiplantae</taxon>
        <taxon>Streptophyta</taxon>
        <taxon>Embryophyta</taxon>
        <taxon>Tracheophyta</taxon>
        <taxon>Spermatophyta</taxon>
        <taxon>Magnoliopsida</taxon>
        <taxon>Liliopsida</taxon>
        <taxon>Poales</taxon>
        <taxon>Bromeliaceae</taxon>
        <taxon>Bromelioideae</taxon>
        <taxon>Ananas</taxon>
    </lineage>
</organism>